<protein>
    <submittedName>
        <fullName evidence="3">Adenylate/guanylate cyclase</fullName>
    </submittedName>
</protein>
<comment type="caution">
    <text evidence="3">The sequence shown here is derived from an EMBL/GenBank/DDBJ whole genome shotgun (WGS) entry which is preliminary data.</text>
</comment>
<dbReference type="SUPFAM" id="SSF52172">
    <property type="entry name" value="CheY-like"/>
    <property type="match status" value="1"/>
</dbReference>
<comment type="caution">
    <text evidence="1">Lacks conserved residue(s) required for the propagation of feature annotation.</text>
</comment>
<dbReference type="Proteomes" id="UP000034022">
    <property type="component" value="Unassembled WGS sequence"/>
</dbReference>
<dbReference type="EMBL" id="LBUU01000001">
    <property type="protein sequence ID" value="KKQ71144.1"/>
    <property type="molecule type" value="Genomic_DNA"/>
</dbReference>
<gene>
    <name evidence="3" type="ORF">US91_C0001G0071</name>
</gene>
<accession>A0A0G0MBN2</accession>
<sequence length="66" mass="7517">MPSKDGFETLKELKENERTKNIPVIVVTAVEDAENIAKVRKLGAEKIINKNDLDKTDFIELAKKYL</sequence>
<evidence type="ECO:0000256" key="1">
    <source>
        <dbReference type="PROSITE-ProRule" id="PRU00169"/>
    </source>
</evidence>
<dbReference type="PROSITE" id="PS50110">
    <property type="entry name" value="RESPONSE_REGULATORY"/>
    <property type="match status" value="1"/>
</dbReference>
<dbReference type="InterPro" id="IPR011006">
    <property type="entry name" value="CheY-like_superfamily"/>
</dbReference>
<dbReference type="AlphaFoldDB" id="A0A0G0MBN2"/>
<proteinExistence type="predicted"/>
<dbReference type="InterPro" id="IPR001789">
    <property type="entry name" value="Sig_transdc_resp-reg_receiver"/>
</dbReference>
<evidence type="ECO:0000313" key="4">
    <source>
        <dbReference type="Proteomes" id="UP000034022"/>
    </source>
</evidence>
<dbReference type="GO" id="GO:0000160">
    <property type="term" value="P:phosphorelay signal transduction system"/>
    <property type="evidence" value="ECO:0007669"/>
    <property type="project" value="InterPro"/>
</dbReference>
<dbReference type="Gene3D" id="3.40.50.2300">
    <property type="match status" value="1"/>
</dbReference>
<evidence type="ECO:0000313" key="3">
    <source>
        <dbReference type="EMBL" id="KKQ71144.1"/>
    </source>
</evidence>
<feature type="domain" description="Response regulatory" evidence="2">
    <location>
        <begin position="1"/>
        <end position="65"/>
    </location>
</feature>
<evidence type="ECO:0000259" key="2">
    <source>
        <dbReference type="PROSITE" id="PS50110"/>
    </source>
</evidence>
<dbReference type="Pfam" id="PF00072">
    <property type="entry name" value="Response_reg"/>
    <property type="match status" value="1"/>
</dbReference>
<reference evidence="3" key="1">
    <citation type="journal article" date="2015" name="Nature">
        <title>rRNA introns, odd ribosomes, and small enigmatic genomes across a large radiation of phyla.</title>
        <authorList>
            <person name="Brown C.T."/>
            <person name="Hug L.A."/>
            <person name="Thomas B.C."/>
            <person name="Sharon I."/>
            <person name="Castelle C.J."/>
            <person name="Singh A."/>
            <person name="Wilkins M.J."/>
            <person name="Williams K.H."/>
            <person name="Banfield J.F."/>
        </authorList>
    </citation>
    <scope>NUCLEOTIDE SEQUENCE [LARGE SCALE GENOMIC DNA]</scope>
</reference>
<organism evidence="3 4">
    <name type="scientific">Candidatus Falkowbacteria bacterium GW2011_GWE1_38_31</name>
    <dbReference type="NCBI Taxonomy" id="1618638"/>
    <lineage>
        <taxon>Bacteria</taxon>
        <taxon>Candidatus Falkowiibacteriota</taxon>
    </lineage>
</organism>
<name>A0A0G0MBN2_9BACT</name>